<protein>
    <submittedName>
        <fullName evidence="3">Uncharacterized protein</fullName>
    </submittedName>
</protein>
<reference evidence="3" key="1">
    <citation type="submission" date="2015-04" db="EMBL/GenBank/DDBJ databases">
        <title>The genome sequence of the plant pathogenic Rhizarian Plasmodiophora brassicae reveals insights in its biotrophic life cycle and the origin of chitin synthesis.</title>
        <authorList>
            <person name="Schwelm A."/>
            <person name="Fogelqvist J."/>
            <person name="Knaust A."/>
            <person name="Julke S."/>
            <person name="Lilja T."/>
            <person name="Dhandapani V."/>
            <person name="Bonilla-Rosso G."/>
            <person name="Karlsson M."/>
            <person name="Shevchenko A."/>
            <person name="Choi S.R."/>
            <person name="Kim H.G."/>
            <person name="Park J.Y."/>
            <person name="Lim Y.P."/>
            <person name="Ludwig-Muller J."/>
            <person name="Dixelius C."/>
        </authorList>
    </citation>
    <scope>NUCLEOTIDE SEQUENCE</scope>
    <source>
        <tissue evidence="3">Potato root galls</tissue>
    </source>
</reference>
<dbReference type="EMBL" id="HACM01010881">
    <property type="protein sequence ID" value="CRZ11323.1"/>
    <property type="molecule type" value="Transcribed_RNA"/>
</dbReference>
<sequence length="252" mass="27896">MGCDGGSIPGRKDLVKQKKSTKAAENVVAETASARWQICAISQTRLQAPIVVCRLGRLYNKEALIQYLIQKQDLPRFSHIRSLKDVVNVNYAPAPKLVADDINQAVFMCPVTLLLGNGKYRFHVSISCGCMLSERAINEISSANCLLCHATMPELITSEAGLEQHFISVNPSSSEEQDRLRMRMEIYMENNHHGKHNKKKRKHGATRPAQSDSKKKPSPAIIDASTTSEVYASLFTSSKVVPKITNTLFGNV</sequence>
<dbReference type="Pfam" id="PF04641">
    <property type="entry name" value="Rtf2"/>
    <property type="match status" value="1"/>
</dbReference>
<name>A0A0H5RBC5_9EUKA</name>
<dbReference type="InterPro" id="IPR027799">
    <property type="entry name" value="Rtf2_RING-finger"/>
</dbReference>
<accession>A0A0H5RBC5</accession>
<dbReference type="InterPro" id="IPR006735">
    <property type="entry name" value="Rtf2"/>
</dbReference>
<dbReference type="AlphaFoldDB" id="A0A0H5RBC5"/>
<comment type="similarity">
    <text evidence="1">Belongs to the rtf2 family.</text>
</comment>
<dbReference type="CDD" id="cd16653">
    <property type="entry name" value="RING-like_Rtf2"/>
    <property type="match status" value="1"/>
</dbReference>
<organism evidence="3">
    <name type="scientific">Spongospora subterranea</name>
    <dbReference type="NCBI Taxonomy" id="70186"/>
    <lineage>
        <taxon>Eukaryota</taxon>
        <taxon>Sar</taxon>
        <taxon>Rhizaria</taxon>
        <taxon>Endomyxa</taxon>
        <taxon>Phytomyxea</taxon>
        <taxon>Plasmodiophorida</taxon>
        <taxon>Plasmodiophoridae</taxon>
        <taxon>Spongospora</taxon>
    </lineage>
</organism>
<evidence type="ECO:0000256" key="2">
    <source>
        <dbReference type="SAM" id="MobiDB-lite"/>
    </source>
</evidence>
<dbReference type="PANTHER" id="PTHR12775">
    <property type="entry name" value="PROTEIN C20ORF43 HOMOLOG"/>
    <property type="match status" value="1"/>
</dbReference>
<dbReference type="PANTHER" id="PTHR12775:SF0">
    <property type="entry name" value="REPLICATION TERMINATION FACTOR 2"/>
    <property type="match status" value="1"/>
</dbReference>
<feature type="region of interest" description="Disordered" evidence="2">
    <location>
        <begin position="190"/>
        <end position="221"/>
    </location>
</feature>
<dbReference type="GO" id="GO:0006274">
    <property type="term" value="P:DNA replication termination"/>
    <property type="evidence" value="ECO:0007669"/>
    <property type="project" value="TreeGrafter"/>
</dbReference>
<dbReference type="GO" id="GO:0005634">
    <property type="term" value="C:nucleus"/>
    <property type="evidence" value="ECO:0007669"/>
    <property type="project" value="TreeGrafter"/>
</dbReference>
<evidence type="ECO:0000256" key="1">
    <source>
        <dbReference type="ARBA" id="ARBA00009885"/>
    </source>
</evidence>
<evidence type="ECO:0000313" key="3">
    <source>
        <dbReference type="EMBL" id="CRZ11323.1"/>
    </source>
</evidence>
<feature type="compositionally biased region" description="Basic residues" evidence="2">
    <location>
        <begin position="193"/>
        <end position="205"/>
    </location>
</feature>
<proteinExistence type="inferred from homology"/>